<feature type="compositionally biased region" description="Low complexity" evidence="4">
    <location>
        <begin position="564"/>
        <end position="582"/>
    </location>
</feature>
<feature type="compositionally biased region" description="Basic and acidic residues" evidence="4">
    <location>
        <begin position="414"/>
        <end position="454"/>
    </location>
</feature>
<evidence type="ECO:0000256" key="1">
    <source>
        <dbReference type="ARBA" id="ARBA00006255"/>
    </source>
</evidence>
<dbReference type="Pfam" id="PF23092">
    <property type="entry name" value="Ubiquitin_6"/>
    <property type="match status" value="1"/>
</dbReference>
<dbReference type="InterPro" id="IPR039041">
    <property type="entry name" value="Nav/unc-53"/>
</dbReference>
<dbReference type="Gene3D" id="1.10.418.10">
    <property type="entry name" value="Calponin-like domain"/>
    <property type="match status" value="1"/>
</dbReference>
<feature type="compositionally biased region" description="Low complexity" evidence="4">
    <location>
        <begin position="139"/>
        <end position="180"/>
    </location>
</feature>
<feature type="region of interest" description="Disordered" evidence="4">
    <location>
        <begin position="1410"/>
        <end position="1440"/>
    </location>
</feature>
<sequence length="2322" mass="249079">MSVMLWRWEQNNTTMKLIYTDWANHYLAKSGHKRLIKDLQQDVADGVLLAQIIQVVANEKIEDINGCPKNRSQMIENIDACLNFLAAKGINIQGLSAEEIRNGNLKAILGLFFSLSRYKQQQQQPQKPQLSSPLPPAAAPAAGAPSQCQAGTPQQQVPATPQAPCQPHQPAPHQQSKAQAEMQSRLPGPTARVSAAGSEAKTRGGPATANHRRSQSFNNYDKSKPVTSQPPPPPPSSHEKEPSASPASPHPGMSEHAPASSESGGPSAPANVGAASAIPQPGAACKPWRSKSVSVKHSATAAVLSVKQPVPEAPRPSPEAMKPAPNSQKSMLEKLKLFNSKGASKAGEGPGSRDTSCERLEMLPSFEESEEMEAAGRPLAAAGPASNSPKIALKGIAQRTFSRALTTKKSSPKGNEKEKEKQQREKEKEKSKDLAKRASVTERVDLKEGPKEDPIGAAVTEMPKKSSKIASFIPKGGKLSSAKKEATAPPHSGIPKPGMKSVPAKSPSAPAPPKEGERSRGGKPSSGLPQQKPQLDGRHSSSSSSLASSEGKGPGGTTLNHSISSQTVSGSVGTTQTTGSNTVSVQLPQPQQQYNHPNTATVAPFLYRSQTDTEGNVTAESSSAGVSMEPSHYTKSGQPALEELTGEDPEARRLRTVKNIADLRQNLEETMSSLRGTQVTHSTLETTFDTNVTTEISGRSILSLTGRPTPLSWRLGQCSPRLQAGDAPSMGNGYPPRANASRFISTESGRYVYSAPLRRQLASRGSSVCHVDVSDKAGDELDLEGISMDAPGYMSDGDVLSKNIRTDDITSGYMTDGGLGLYTRRLNRLPDGMAVVRETLQRNTSLGLGDADSWDDSSSVSSGISDTIDNLSTDDINTSSSISSYANTPASSRKNLDVQTDAEKHSQVERNSLWSGDDVKKSDGGSDSGVKMEPGSKWRRNPSDVSDESDKSTSGKKNPVISQTGSWRRGMTAQVGITVPRTKAAAPAGTLKAPGTGKTDDAKVSEKGRLSPKASQVKRSPSDAGRSSGDESKKPLASSSRTPAANANSFGFKKQSGSAAGLAMITASGATVTSRSATLGKIPKSSALVGRSAGRKTSMDAAQNQDDGYLSLSSRTNLQYRSLPRPSKSTSRNGAGNRSSTSSIDSNISSKSAGLPVPKLREPSKTALGSSLPGLVNQTDKEKGISSDNESVASCNSVKVTPAAQPVSSAAQGTLQPGAKYPDVASPTLRRLFGGKPTKQVPIATAENMKNSVVISNPHATLTQQGNLESPSGSGVLSSGSSSPLYSKNADINQSPLASSPSSAHSGPSNSLTWGTNASSSSAVSKDGLGFQSVSSLHTSCESIDISLSSGGGLSHNSSTGLLASSKDDSLTPFVRTNSVKTALSERYAPTSQLRTQDDAKEWLRSHSAGGLQDTAANSPFSSGSSVTSPSGTRFNFSQLASPTTVTQMSLSNPTMLRTHSLSNADGQYDPYTDSRFRNSSMSLDEKSRTMSRSGSFRDGFEEVHGSSLSLVSSTSSIYSTPEEKCQSEIRKLRRELDASQEKVSALTTQLTANAHLVAAFEQSLGNMTIRLQSLTMTAEQKDSELNELRKTIELLKKQNAAAQAAINGVINTPELSCKGNGTSQSADLRIRRQHSSDSVSSINSATSHSSVGSNIESDSKKKKRKNWLRSSFKQAFGKKKSPKSASSHSDIEEMTDSSLPSSPKLPHNGSTGSTPLLRNSHSNSLISECMDSEAETVMQLRNELRDKEMKLTDIRLEALSSAHQLDQLREAMNRMQSEIEKLKAENDRLKSESQGSGCSRAPSQVSLSASPRQSMGLSQHSLNLTESTSLDMLLDDTGECSARKEGGRHVKIVVSFQEEMKWKEDSRPHLFLIGCIGVSGKTKWDVLDGVVRRLFKEYIIHVDPVSQLGLNSDSVLGYSIGEIWRSTASETPELLPCGYLVGENTTISVTVKGLAENSLDALVFESLIPKPILQRYVSLLVEHRRIILSGPSGTGKTYLANRLSEYLVLREGRELTDGVIATFNVDHKSSKELRQYLSNLADQCASENNAVDVPLVIILDNLHHVGSLGEVFNGLLNCKDHKCPYIIGTMNQATSSTPNLQLHHNFRWVLCANHTEPVKGFLGRFLRRKLMETEISGRVRNVELVKIIDWIPKVWHHLNRFLEAHSSSDVTIGPRLFLSCPIDVDGSRVWFTDLWNYSIIPYLLEAVREGLQLYGRRAPWEDPAKWVMDTYPWAASPQQHEWPPLLQLRPEDVGFDGYSMPREGSTSKQMPPSDAEGDPLMNMLMRLQEAANYSSPQSYDSDSNSNSHHDDILDSSLESTL</sequence>
<comment type="similarity">
    <text evidence="1">Belongs to the Nav/unc-53 family.</text>
</comment>
<feature type="region of interest" description="Disordered" evidence="4">
    <location>
        <begin position="1070"/>
        <end position="1190"/>
    </location>
</feature>
<feature type="region of interest" description="Disordered" evidence="4">
    <location>
        <begin position="120"/>
        <end position="582"/>
    </location>
</feature>
<feature type="region of interest" description="Disordered" evidence="4">
    <location>
        <begin position="1263"/>
        <end position="1319"/>
    </location>
</feature>
<feature type="compositionally biased region" description="Low complexity" evidence="4">
    <location>
        <begin position="2294"/>
        <end position="2307"/>
    </location>
</feature>
<evidence type="ECO:0000259" key="5">
    <source>
        <dbReference type="PROSITE" id="PS50021"/>
    </source>
</evidence>
<feature type="compositionally biased region" description="Low complexity" evidence="4">
    <location>
        <begin position="540"/>
        <end position="549"/>
    </location>
</feature>
<dbReference type="Pfam" id="PF00004">
    <property type="entry name" value="AAA"/>
    <property type="match status" value="1"/>
</dbReference>
<dbReference type="PANTHER" id="PTHR12784:SF6">
    <property type="entry name" value="NEURON NAVIGATOR 2"/>
    <property type="match status" value="1"/>
</dbReference>
<evidence type="ECO:0000256" key="4">
    <source>
        <dbReference type="SAM" id="MobiDB-lite"/>
    </source>
</evidence>
<dbReference type="SUPFAM" id="SSF52540">
    <property type="entry name" value="P-loop containing nucleoside triphosphate hydrolases"/>
    <property type="match status" value="2"/>
</dbReference>
<feature type="compositionally biased region" description="Polar residues" evidence="4">
    <location>
        <begin position="1637"/>
        <end position="1657"/>
    </location>
</feature>
<dbReference type="SUPFAM" id="SSF47576">
    <property type="entry name" value="Calponin-homology domain, CH-domain"/>
    <property type="match status" value="1"/>
</dbReference>
<dbReference type="RefSeq" id="XP_070480597.1">
    <property type="nucleotide sequence ID" value="XM_070624496.1"/>
</dbReference>
<feature type="compositionally biased region" description="Low complexity" evidence="4">
    <location>
        <begin position="1295"/>
        <end position="1312"/>
    </location>
</feature>
<evidence type="ECO:0000256" key="2">
    <source>
        <dbReference type="ARBA" id="ARBA00023054"/>
    </source>
</evidence>
<reference evidence="7" key="1">
    <citation type="submission" date="2025-08" db="UniProtKB">
        <authorList>
            <consortium name="RefSeq"/>
        </authorList>
    </citation>
    <scope>IDENTIFICATION</scope>
    <source>
        <tissue evidence="7">Blood</tissue>
    </source>
</reference>
<dbReference type="GeneID" id="103563910"/>
<feature type="region of interest" description="Disordered" evidence="4">
    <location>
        <begin position="1785"/>
        <end position="1819"/>
    </location>
</feature>
<dbReference type="InterPro" id="IPR027417">
    <property type="entry name" value="P-loop_NTPase"/>
</dbReference>
<feature type="compositionally biased region" description="Polar residues" evidence="4">
    <location>
        <begin position="1100"/>
        <end position="1120"/>
    </location>
</feature>
<feature type="compositionally biased region" description="Low complexity" evidence="4">
    <location>
        <begin position="375"/>
        <end position="385"/>
    </location>
</feature>
<feature type="region of interest" description="Disordered" evidence="4">
    <location>
        <begin position="846"/>
        <end position="1053"/>
    </location>
</feature>
<dbReference type="Proteomes" id="UP001652662">
    <property type="component" value="Chromosome 6"/>
</dbReference>
<dbReference type="InterPro" id="IPR003593">
    <property type="entry name" value="AAA+_ATPase"/>
</dbReference>
<name>A0ABM4PTT2_EQUPR</name>
<feature type="compositionally biased region" description="Low complexity" evidence="4">
    <location>
        <begin position="243"/>
        <end position="270"/>
    </location>
</feature>
<feature type="compositionally biased region" description="Polar residues" evidence="4">
    <location>
        <begin position="1127"/>
        <end position="1138"/>
    </location>
</feature>
<feature type="region of interest" description="Disordered" evidence="4">
    <location>
        <begin position="613"/>
        <end position="637"/>
    </location>
</feature>
<feature type="compositionally biased region" description="Low complexity" evidence="4">
    <location>
        <begin position="846"/>
        <end position="892"/>
    </location>
</feature>
<feature type="compositionally biased region" description="Low complexity" evidence="4">
    <location>
        <begin position="1139"/>
        <end position="1152"/>
    </location>
</feature>
<feature type="domain" description="Calponin-homology (CH)" evidence="5">
    <location>
        <begin position="13"/>
        <end position="120"/>
    </location>
</feature>
<dbReference type="Gene3D" id="3.40.50.300">
    <property type="entry name" value="P-loop containing nucleotide triphosphate hydrolases"/>
    <property type="match status" value="1"/>
</dbReference>
<accession>A0ABM4PTT2</accession>
<dbReference type="InterPro" id="IPR057126">
    <property type="entry name" value="NAV1-like_ubiquitin-like"/>
</dbReference>
<feature type="compositionally biased region" description="Polar residues" evidence="4">
    <location>
        <begin position="399"/>
        <end position="413"/>
    </location>
</feature>
<dbReference type="PROSITE" id="PS50021">
    <property type="entry name" value="CH"/>
    <property type="match status" value="1"/>
</dbReference>
<feature type="compositionally biased region" description="Polar residues" evidence="4">
    <location>
        <begin position="1709"/>
        <end position="1721"/>
    </location>
</feature>
<dbReference type="InterPro" id="IPR057568">
    <property type="entry name" value="CortBP2_NAV1-like_AAA_lid"/>
</dbReference>
<dbReference type="SMART" id="SM00033">
    <property type="entry name" value="CH"/>
    <property type="match status" value="1"/>
</dbReference>
<feature type="region of interest" description="Disordered" evidence="4">
    <location>
        <begin position="1613"/>
        <end position="1721"/>
    </location>
</feature>
<keyword evidence="2 3" id="KW-0175">Coiled coil</keyword>
<dbReference type="InterPro" id="IPR036872">
    <property type="entry name" value="CH_dom_sf"/>
</dbReference>
<protein>
    <submittedName>
        <fullName evidence="7">Neuron navigator 2 isoform X13</fullName>
    </submittedName>
</protein>
<dbReference type="SMART" id="SM00382">
    <property type="entry name" value="AAA"/>
    <property type="match status" value="1"/>
</dbReference>
<dbReference type="InterPro" id="IPR001715">
    <property type="entry name" value="CH_dom"/>
</dbReference>
<organism evidence="6 7">
    <name type="scientific">Equus przewalskii</name>
    <name type="common">Przewalski's horse</name>
    <name type="synonym">Equus caballus przewalskii</name>
    <dbReference type="NCBI Taxonomy" id="9798"/>
    <lineage>
        <taxon>Eukaryota</taxon>
        <taxon>Metazoa</taxon>
        <taxon>Chordata</taxon>
        <taxon>Craniata</taxon>
        <taxon>Vertebrata</taxon>
        <taxon>Euteleostomi</taxon>
        <taxon>Mammalia</taxon>
        <taxon>Eutheria</taxon>
        <taxon>Laurasiatheria</taxon>
        <taxon>Perissodactyla</taxon>
        <taxon>Equidae</taxon>
        <taxon>Equus</taxon>
    </lineage>
</organism>
<feature type="coiled-coil region" evidence="3">
    <location>
        <begin position="1523"/>
        <end position="1606"/>
    </location>
</feature>
<feature type="compositionally biased region" description="Polar residues" evidence="4">
    <location>
        <begin position="1037"/>
        <end position="1049"/>
    </location>
</feature>
<feature type="compositionally biased region" description="Low complexity" evidence="4">
    <location>
        <begin position="1419"/>
        <end position="1433"/>
    </location>
</feature>
<feature type="compositionally biased region" description="Basic and acidic residues" evidence="4">
    <location>
        <begin position="998"/>
        <end position="1009"/>
    </location>
</feature>
<evidence type="ECO:0000313" key="6">
    <source>
        <dbReference type="Proteomes" id="UP001652662"/>
    </source>
</evidence>
<feature type="compositionally biased region" description="Polar residues" evidence="4">
    <location>
        <begin position="613"/>
        <end position="625"/>
    </location>
</feature>
<dbReference type="Pfam" id="PF25408">
    <property type="entry name" value="AAA_lid_NAV1"/>
    <property type="match status" value="1"/>
</dbReference>
<feature type="compositionally biased region" description="Low complexity" evidence="4">
    <location>
        <begin position="120"/>
        <end position="132"/>
    </location>
</feature>
<evidence type="ECO:0000256" key="3">
    <source>
        <dbReference type="SAM" id="Coils"/>
    </source>
</evidence>
<keyword evidence="6" id="KW-1185">Reference proteome</keyword>
<dbReference type="Pfam" id="PF00307">
    <property type="entry name" value="CH"/>
    <property type="match status" value="1"/>
</dbReference>
<dbReference type="CDD" id="cd21285">
    <property type="entry name" value="CH_NAV2"/>
    <property type="match status" value="1"/>
</dbReference>
<feature type="compositionally biased region" description="Polar residues" evidence="4">
    <location>
        <begin position="1613"/>
        <end position="1627"/>
    </location>
</feature>
<dbReference type="InterPro" id="IPR003959">
    <property type="entry name" value="ATPase_AAA_core"/>
</dbReference>
<feature type="region of interest" description="Disordered" evidence="4">
    <location>
        <begin position="1461"/>
        <end position="1496"/>
    </location>
</feature>
<gene>
    <name evidence="7" type="primary">NAV2</name>
</gene>
<proteinExistence type="inferred from homology"/>
<feature type="region of interest" description="Disordered" evidence="4">
    <location>
        <begin position="2257"/>
        <end position="2322"/>
    </location>
</feature>
<feature type="compositionally biased region" description="Polar residues" evidence="4">
    <location>
        <begin position="1793"/>
        <end position="1819"/>
    </location>
</feature>
<dbReference type="PANTHER" id="PTHR12784">
    <property type="entry name" value="STEERIN"/>
    <property type="match status" value="1"/>
</dbReference>
<evidence type="ECO:0000313" key="7">
    <source>
        <dbReference type="RefSeq" id="XP_070480597.1"/>
    </source>
</evidence>
<feature type="compositionally biased region" description="Low complexity" evidence="4">
    <location>
        <begin position="1270"/>
        <end position="1287"/>
    </location>
</feature>